<dbReference type="EMBL" id="MSCH01000003">
    <property type="protein sequence ID" value="PQJ52288.1"/>
    <property type="molecule type" value="Genomic_DNA"/>
</dbReference>
<proteinExistence type="inferred from homology"/>
<dbReference type="PROSITE" id="PS00662">
    <property type="entry name" value="T2SP_E"/>
    <property type="match status" value="1"/>
</dbReference>
<protein>
    <recommendedName>
        <fullName evidence="4">Bacterial type II secretion system protein E domain-containing protein</fullName>
    </recommendedName>
</protein>
<gene>
    <name evidence="5" type="ORF">BTO11_00515</name>
</gene>
<dbReference type="SUPFAM" id="SSF160246">
    <property type="entry name" value="EspE N-terminal domain-like"/>
    <property type="match status" value="1"/>
</dbReference>
<evidence type="ECO:0000259" key="4">
    <source>
        <dbReference type="PROSITE" id="PS00662"/>
    </source>
</evidence>
<evidence type="ECO:0000256" key="2">
    <source>
        <dbReference type="ARBA" id="ARBA00022741"/>
    </source>
</evidence>
<keyword evidence="2" id="KW-0547">Nucleotide-binding</keyword>
<sequence>MKSVMENILIKQLLSHSMINKVDIELLAKQADNYLTIPLALVSEEILTSQQLAHFCCKVFDVPVLTVGELEVARLELADGKCLHSALLKSQADFMREHQVLPIAQQDQLVTLATAEPSNYAVQTSFEFNTGLHVDLVFCDPIVLQQKIAQLLPLLQSTNTSAKTGTNTNNNLKGASQLNPQLVQPVTNLEVRDSDAVTFNQQDDRIISYVEKILKQAINQSVSDLHFEPYENSYRIRFRIDGVLINKGSPPESLHSRLAARIKVIANMDIAEKRKPQDGRLKLDLDNNKHVEFRVSTLPTIWGEKVVLRVLDTQGYMADVSQLGFETTQQQSYIDTLSEPQGLILVTGPTGSGKTLTLYSGLNFLNSEDRNISTIEDPVEYHLQGINQVQVNQKAQLDFASSLRAFLRQDPDVVMVGEIRDLETAQIAIKASHTGHLVLSTLHTNSAAETLNRLTNMGLPTYNLTSAISLIIAQRLVRCLCEHCKQPELNIPEQELIKQGFSSMVSADIPNVINTKLSGITLYKAVGCRRCNQGYKGRTSIFELLKPNEKIRRLIMQGSDALDIQTEAMQSGMMSLRQAGLSKVLQGITSLEEVNRVVSH</sequence>
<evidence type="ECO:0000256" key="1">
    <source>
        <dbReference type="ARBA" id="ARBA00006611"/>
    </source>
</evidence>
<dbReference type="AlphaFoldDB" id="A0A2S7URC1"/>
<accession>A0A2S7URC1</accession>
<reference evidence="5 6" key="1">
    <citation type="submission" date="2016-12" db="EMBL/GenBank/DDBJ databases">
        <title>Diversity of luminous bacteria.</title>
        <authorList>
            <person name="Yoshizawa S."/>
            <person name="Kogure K."/>
        </authorList>
    </citation>
    <scope>NUCLEOTIDE SEQUENCE [LARGE SCALE GENOMIC DNA]</scope>
    <source>
        <strain evidence="5 6">SA4-48</strain>
    </source>
</reference>
<keyword evidence="6" id="KW-1185">Reference proteome</keyword>
<dbReference type="GO" id="GO:0005886">
    <property type="term" value="C:plasma membrane"/>
    <property type="evidence" value="ECO:0007669"/>
    <property type="project" value="TreeGrafter"/>
</dbReference>
<evidence type="ECO:0000313" key="6">
    <source>
        <dbReference type="Proteomes" id="UP000239007"/>
    </source>
</evidence>
<dbReference type="Gene3D" id="3.30.450.90">
    <property type="match status" value="1"/>
</dbReference>
<dbReference type="FunFam" id="3.40.50.300:FF:000398">
    <property type="entry name" value="Type IV pilus assembly ATPase PilB"/>
    <property type="match status" value="1"/>
</dbReference>
<dbReference type="InterPro" id="IPR027417">
    <property type="entry name" value="P-loop_NTPase"/>
</dbReference>
<organism evidence="5 6">
    <name type="scientific">Psychrosphaera saromensis</name>
    <dbReference type="NCBI Taxonomy" id="716813"/>
    <lineage>
        <taxon>Bacteria</taxon>
        <taxon>Pseudomonadati</taxon>
        <taxon>Pseudomonadota</taxon>
        <taxon>Gammaproteobacteria</taxon>
        <taxon>Alteromonadales</taxon>
        <taxon>Pseudoalteromonadaceae</taxon>
        <taxon>Psychrosphaera</taxon>
    </lineage>
</organism>
<comment type="caution">
    <text evidence="5">The sequence shown here is derived from an EMBL/GenBank/DDBJ whole genome shotgun (WGS) entry which is preliminary data.</text>
</comment>
<dbReference type="InterPro" id="IPR001482">
    <property type="entry name" value="T2SS/T4SS_dom"/>
</dbReference>
<dbReference type="Gene3D" id="3.40.50.300">
    <property type="entry name" value="P-loop containing nucleotide triphosphate hydrolases"/>
    <property type="match status" value="1"/>
</dbReference>
<dbReference type="Pfam" id="PF05157">
    <property type="entry name" value="MshEN"/>
    <property type="match status" value="1"/>
</dbReference>
<feature type="domain" description="Bacterial type II secretion system protein E" evidence="4">
    <location>
        <begin position="407"/>
        <end position="421"/>
    </location>
</feature>
<keyword evidence="3" id="KW-0067">ATP-binding</keyword>
<dbReference type="PANTHER" id="PTHR30258:SF1">
    <property type="entry name" value="PROTEIN TRANSPORT PROTEIN HOFB HOMOLOG"/>
    <property type="match status" value="1"/>
</dbReference>
<dbReference type="InterPro" id="IPR007831">
    <property type="entry name" value="T2SS_GspE_N"/>
</dbReference>
<comment type="similarity">
    <text evidence="1">Belongs to the GSP E family.</text>
</comment>
<dbReference type="Proteomes" id="UP000239007">
    <property type="component" value="Unassembled WGS sequence"/>
</dbReference>
<dbReference type="PANTHER" id="PTHR30258">
    <property type="entry name" value="TYPE II SECRETION SYSTEM PROTEIN GSPE-RELATED"/>
    <property type="match status" value="1"/>
</dbReference>
<dbReference type="Pfam" id="PF00437">
    <property type="entry name" value="T2SSE"/>
    <property type="match status" value="1"/>
</dbReference>
<dbReference type="RefSeq" id="WP_229793374.1">
    <property type="nucleotide sequence ID" value="NZ_BMYG01000005.1"/>
</dbReference>
<evidence type="ECO:0000256" key="3">
    <source>
        <dbReference type="ARBA" id="ARBA00022840"/>
    </source>
</evidence>
<name>A0A2S7URC1_9GAMM</name>
<dbReference type="InterPro" id="IPR037257">
    <property type="entry name" value="T2SS_E_N_sf"/>
</dbReference>
<dbReference type="GO" id="GO:0016887">
    <property type="term" value="F:ATP hydrolysis activity"/>
    <property type="evidence" value="ECO:0007669"/>
    <property type="project" value="TreeGrafter"/>
</dbReference>
<dbReference type="Gene3D" id="3.30.300.160">
    <property type="entry name" value="Type II secretion system, protein E, N-terminal domain"/>
    <property type="match status" value="1"/>
</dbReference>
<dbReference type="CDD" id="cd01129">
    <property type="entry name" value="PulE-GspE-like"/>
    <property type="match status" value="1"/>
</dbReference>
<dbReference type="SUPFAM" id="SSF52540">
    <property type="entry name" value="P-loop containing nucleoside triphosphate hydrolases"/>
    <property type="match status" value="1"/>
</dbReference>
<dbReference type="GO" id="GO:0005524">
    <property type="term" value="F:ATP binding"/>
    <property type="evidence" value="ECO:0007669"/>
    <property type="project" value="UniProtKB-KW"/>
</dbReference>
<evidence type="ECO:0000313" key="5">
    <source>
        <dbReference type="EMBL" id="PQJ52288.1"/>
    </source>
</evidence>